<dbReference type="SUPFAM" id="SSF103481">
    <property type="entry name" value="Multidrug resistance efflux transporter EmrE"/>
    <property type="match status" value="2"/>
</dbReference>
<keyword evidence="2" id="KW-0812">Transmembrane</keyword>
<proteinExistence type="inferred from homology"/>
<keyword evidence="5" id="KW-1185">Reference proteome</keyword>
<feature type="transmembrane region" description="Helical" evidence="2">
    <location>
        <begin position="260"/>
        <end position="278"/>
    </location>
</feature>
<dbReference type="GO" id="GO:0016020">
    <property type="term" value="C:membrane"/>
    <property type="evidence" value="ECO:0007669"/>
    <property type="project" value="InterPro"/>
</dbReference>
<organism evidence="4 5">
    <name type="scientific">Feifania hominis</name>
    <dbReference type="NCBI Taxonomy" id="2763660"/>
    <lineage>
        <taxon>Bacteria</taxon>
        <taxon>Bacillati</taxon>
        <taxon>Bacillota</taxon>
        <taxon>Clostridia</taxon>
        <taxon>Eubacteriales</taxon>
        <taxon>Feifaniaceae</taxon>
        <taxon>Feifania</taxon>
    </lineage>
</organism>
<feature type="transmembrane region" description="Helical" evidence="2">
    <location>
        <begin position="177"/>
        <end position="198"/>
    </location>
</feature>
<dbReference type="InterPro" id="IPR000620">
    <property type="entry name" value="EamA_dom"/>
</dbReference>
<name>A0A926HPW7_9FIRM</name>
<dbReference type="EMBL" id="JACRSP010000001">
    <property type="protein sequence ID" value="MBC8535712.1"/>
    <property type="molecule type" value="Genomic_DNA"/>
</dbReference>
<evidence type="ECO:0000313" key="5">
    <source>
        <dbReference type="Proteomes" id="UP000620366"/>
    </source>
</evidence>
<feature type="transmembrane region" description="Helical" evidence="2">
    <location>
        <begin position="68"/>
        <end position="86"/>
    </location>
</feature>
<accession>A0A926HPW7</accession>
<feature type="transmembrane region" description="Helical" evidence="2">
    <location>
        <begin position="12"/>
        <end position="31"/>
    </location>
</feature>
<dbReference type="InterPro" id="IPR037185">
    <property type="entry name" value="EmrE-like"/>
</dbReference>
<dbReference type="Pfam" id="PF00892">
    <property type="entry name" value="EamA"/>
    <property type="match status" value="2"/>
</dbReference>
<evidence type="ECO:0000256" key="1">
    <source>
        <dbReference type="ARBA" id="ARBA00007362"/>
    </source>
</evidence>
<dbReference type="RefSeq" id="WP_249299442.1">
    <property type="nucleotide sequence ID" value="NZ_JACRSP010000001.1"/>
</dbReference>
<protein>
    <submittedName>
        <fullName evidence="4">DMT family transporter</fullName>
    </submittedName>
</protein>
<reference evidence="4" key="1">
    <citation type="submission" date="2020-08" db="EMBL/GenBank/DDBJ databases">
        <title>Genome public.</title>
        <authorList>
            <person name="Liu C."/>
            <person name="Sun Q."/>
        </authorList>
    </citation>
    <scope>NUCLEOTIDE SEQUENCE</scope>
    <source>
        <strain evidence="4">BX7</strain>
    </source>
</reference>
<feature type="domain" description="EamA" evidence="3">
    <location>
        <begin position="147"/>
        <end position="275"/>
    </location>
</feature>
<evidence type="ECO:0000313" key="4">
    <source>
        <dbReference type="EMBL" id="MBC8535712.1"/>
    </source>
</evidence>
<sequence length="299" mass="31922">MQTLFKKVGRGPAFILAAAVLWSLGGIFIKFIDWHPMAIACVRCFFAALTFLLLTGGKVLGGIRLNRYNVIATLALSYTLIGFVAANKMTTAANAIVLQYMSPICIVVLSAVFFHQRPKKIDLIALGGALLGMVLFFVDSLGRGGLSGDLLALTTAVSYALVCMINHRPDCDSSQTLFLGMVLTCLVSLPFLFVPGAVTRNAGTWFVAAVAGILQIGLAYFCFSIGIKTTDPLEANLIGMLEPLLNPVWVMLFYGEVPGPMALVGAAVVVGCVTWLNAKKSKLAKQTPAEEILQGEEGI</sequence>
<dbReference type="Proteomes" id="UP000620366">
    <property type="component" value="Unassembled WGS sequence"/>
</dbReference>
<keyword evidence="2" id="KW-1133">Transmembrane helix</keyword>
<evidence type="ECO:0000259" key="3">
    <source>
        <dbReference type="Pfam" id="PF00892"/>
    </source>
</evidence>
<comment type="caution">
    <text evidence="4">The sequence shown here is derived from an EMBL/GenBank/DDBJ whole genome shotgun (WGS) entry which is preliminary data.</text>
</comment>
<gene>
    <name evidence="4" type="ORF">H8695_03275</name>
</gene>
<keyword evidence="2" id="KW-0472">Membrane</keyword>
<dbReference type="PANTHER" id="PTHR22911">
    <property type="entry name" value="ACYL-MALONYL CONDENSING ENZYME-RELATED"/>
    <property type="match status" value="1"/>
</dbReference>
<evidence type="ECO:0000256" key="2">
    <source>
        <dbReference type="SAM" id="Phobius"/>
    </source>
</evidence>
<comment type="similarity">
    <text evidence="1">Belongs to the EamA transporter family.</text>
</comment>
<feature type="transmembrane region" description="Helical" evidence="2">
    <location>
        <begin position="37"/>
        <end position="56"/>
    </location>
</feature>
<feature type="transmembrane region" description="Helical" evidence="2">
    <location>
        <begin position="204"/>
        <end position="223"/>
    </location>
</feature>
<feature type="transmembrane region" description="Helical" evidence="2">
    <location>
        <begin position="92"/>
        <end position="114"/>
    </location>
</feature>
<feature type="transmembrane region" description="Helical" evidence="2">
    <location>
        <begin position="121"/>
        <end position="138"/>
    </location>
</feature>
<feature type="domain" description="EamA" evidence="3">
    <location>
        <begin position="11"/>
        <end position="137"/>
    </location>
</feature>
<dbReference type="AlphaFoldDB" id="A0A926HPW7"/>